<keyword evidence="1" id="KW-0378">Hydrolase</keyword>
<gene>
    <name evidence="4" type="ORF">JYU34_005460</name>
</gene>
<dbReference type="SUPFAM" id="SSF50630">
    <property type="entry name" value="Acid proteases"/>
    <property type="match status" value="1"/>
</dbReference>
<accession>A0ABQ7QWS3</accession>
<evidence type="ECO:0000259" key="3">
    <source>
        <dbReference type="PROSITE" id="PS50175"/>
    </source>
</evidence>
<feature type="compositionally biased region" description="Basic residues" evidence="2">
    <location>
        <begin position="1"/>
        <end position="10"/>
    </location>
</feature>
<sequence>MAPKKGRARRCNLDDDDDRSRTGETTVMTRPGAPSVPAARAPTTVRDPPATPGAPHEHAARGPPAARATPAAAAATPDAPACVTAEQLSVLLDTIAKAAETNRVLLERMSSDPRTCTPPARRGPGAASPPARATASDYQTPPPGTFAKCTARFDGAGRSADQLDAFIDAVQVYKECANVSDEHALRGLPMLLEGDAAVWWRGVRASVAGWAAALQRLRAMYGTPLPAYKVFRAIFSSEQNEVRSEVFISRVRALIAKLPYELSEVTKLDIIYGLLSRHIRKRIPREGATSVDELICKCRAVEEASREVRNSSNPSNNTPQNVYPSAATHNCLNPPSAVPFSNNFNPLTDRPTYLPVHNLPTPSSSSGPNGATRVRPRCAHCRRLGHHVDDCRTKERETVESTPGNPPLRCYGCGQLGVVRSRCQTCNKQTRPTTNLHSHVKERAGNNSPGHRANSGGEHEFLSAEFQGKYDPRPLVNIKVGGSLGAAVLDTGATHSIASNMLYDIMCKKGVKFEDTSHTVYLADGSRQLRRTLVGATQVSIEGRSFDVSFLVFPESNTRTTLGRDAIYTSGIVLNLAHGIWTFGDAPERNYKFETSVRLRTTTGHNIGPRMKVGIHPPNITHHRQTPTWFRRVIPNHASDARPHTNPVRKHDPRVRLDHDLRPVLVQGEAYHERLCRPPHHRRGRRSV</sequence>
<evidence type="ECO:0000313" key="5">
    <source>
        <dbReference type="Proteomes" id="UP000823941"/>
    </source>
</evidence>
<protein>
    <recommendedName>
        <fullName evidence="3">Peptidase A2 domain-containing protein</fullName>
    </recommendedName>
</protein>
<evidence type="ECO:0000256" key="1">
    <source>
        <dbReference type="ARBA" id="ARBA00022801"/>
    </source>
</evidence>
<dbReference type="Gene3D" id="2.40.70.10">
    <property type="entry name" value="Acid Proteases"/>
    <property type="match status" value="1"/>
</dbReference>
<dbReference type="CDD" id="cd00303">
    <property type="entry name" value="retropepsin_like"/>
    <property type="match status" value="1"/>
</dbReference>
<feature type="domain" description="Peptidase A2" evidence="3">
    <location>
        <begin position="485"/>
        <end position="566"/>
    </location>
</feature>
<dbReference type="InterPro" id="IPR021109">
    <property type="entry name" value="Peptidase_aspartic_dom_sf"/>
</dbReference>
<dbReference type="PROSITE" id="PS50175">
    <property type="entry name" value="ASP_PROT_RETROV"/>
    <property type="match status" value="1"/>
</dbReference>
<feature type="region of interest" description="Disordered" evidence="2">
    <location>
        <begin position="1"/>
        <end position="73"/>
    </location>
</feature>
<feature type="compositionally biased region" description="Low complexity" evidence="2">
    <location>
        <begin position="117"/>
        <end position="136"/>
    </location>
</feature>
<evidence type="ECO:0000313" key="4">
    <source>
        <dbReference type="EMBL" id="KAG7309489.1"/>
    </source>
</evidence>
<feature type="compositionally biased region" description="Polar residues" evidence="2">
    <location>
        <begin position="318"/>
        <end position="328"/>
    </location>
</feature>
<dbReference type="InterPro" id="IPR018061">
    <property type="entry name" value="Retropepsins"/>
</dbReference>
<feature type="region of interest" description="Disordered" evidence="2">
    <location>
        <begin position="106"/>
        <end position="143"/>
    </location>
</feature>
<organism evidence="4 5">
    <name type="scientific">Plutella xylostella</name>
    <name type="common">Diamondback moth</name>
    <name type="synonym">Plutella maculipennis</name>
    <dbReference type="NCBI Taxonomy" id="51655"/>
    <lineage>
        <taxon>Eukaryota</taxon>
        <taxon>Metazoa</taxon>
        <taxon>Ecdysozoa</taxon>
        <taxon>Arthropoda</taxon>
        <taxon>Hexapoda</taxon>
        <taxon>Insecta</taxon>
        <taxon>Pterygota</taxon>
        <taxon>Neoptera</taxon>
        <taxon>Endopterygota</taxon>
        <taxon>Lepidoptera</taxon>
        <taxon>Glossata</taxon>
        <taxon>Ditrysia</taxon>
        <taxon>Yponomeutoidea</taxon>
        <taxon>Plutellidae</taxon>
        <taxon>Plutella</taxon>
    </lineage>
</organism>
<evidence type="ECO:0000256" key="2">
    <source>
        <dbReference type="SAM" id="MobiDB-lite"/>
    </source>
</evidence>
<keyword evidence="5" id="KW-1185">Reference proteome</keyword>
<feature type="region of interest" description="Disordered" evidence="2">
    <location>
        <begin position="306"/>
        <end position="328"/>
    </location>
</feature>
<dbReference type="Pfam" id="PF00077">
    <property type="entry name" value="RVP"/>
    <property type="match status" value="1"/>
</dbReference>
<dbReference type="Proteomes" id="UP000823941">
    <property type="component" value="Chromosome 7"/>
</dbReference>
<proteinExistence type="predicted"/>
<reference evidence="4 5" key="1">
    <citation type="submission" date="2021-06" db="EMBL/GenBank/DDBJ databases">
        <title>A haploid diamondback moth (Plutella xylostella L.) genome assembly resolves 31 chromosomes and identifies a diamide resistance mutation.</title>
        <authorList>
            <person name="Ward C.M."/>
            <person name="Perry K.D."/>
            <person name="Baker G."/>
            <person name="Powis K."/>
            <person name="Heckel D.G."/>
            <person name="Baxter S.W."/>
        </authorList>
    </citation>
    <scope>NUCLEOTIDE SEQUENCE [LARGE SCALE GENOMIC DNA]</scope>
    <source>
        <strain evidence="4 5">LV</strain>
        <tissue evidence="4">Single pupa</tissue>
    </source>
</reference>
<feature type="compositionally biased region" description="Polar residues" evidence="2">
    <location>
        <begin position="360"/>
        <end position="369"/>
    </location>
</feature>
<dbReference type="EMBL" id="JAHIBW010000007">
    <property type="protein sequence ID" value="KAG7309489.1"/>
    <property type="molecule type" value="Genomic_DNA"/>
</dbReference>
<dbReference type="InterPro" id="IPR001995">
    <property type="entry name" value="Peptidase_A2_cat"/>
</dbReference>
<name>A0ABQ7QWS3_PLUXY</name>
<feature type="compositionally biased region" description="Low complexity" evidence="2">
    <location>
        <begin position="61"/>
        <end position="73"/>
    </location>
</feature>
<feature type="region of interest" description="Disordered" evidence="2">
    <location>
        <begin position="351"/>
        <end position="374"/>
    </location>
</feature>
<comment type="caution">
    <text evidence="4">The sequence shown here is derived from an EMBL/GenBank/DDBJ whole genome shotgun (WGS) entry which is preliminary data.</text>
</comment>